<sequence>MDVYIMNTSKRAFSLVEVENIVATGPFADQQPGVWIIKPPKTIQACETVFIRAYSGKISKTDPALCAYSVSFTITVGYSDPVYDSTYDLDPSSFFTFEVGTNRNSEGNGCTGLQPFDPLSITDFTSNFPVVNIYSLTPQSGNVEVAQNEQDLVAQNGDERWRNTAFFIIS</sequence>
<protein>
    <submittedName>
        <fullName evidence="1">Uncharacterized protein</fullName>
    </submittedName>
</protein>
<proteinExistence type="predicted"/>
<organism evidence="1">
    <name type="scientific">Pithovirus LCPAC304</name>
    <dbReference type="NCBI Taxonomy" id="2506594"/>
    <lineage>
        <taxon>Viruses</taxon>
        <taxon>Pithoviruses</taxon>
    </lineage>
</organism>
<gene>
    <name evidence="1" type="ORF">LCPAC304_01680</name>
</gene>
<name>A0A481Z9R3_9VIRU</name>
<accession>A0A481Z9R3</accession>
<reference evidence="1" key="1">
    <citation type="journal article" date="2019" name="MBio">
        <title>Virus Genomes from Deep Sea Sediments Expand the Ocean Megavirome and Support Independent Origins of Viral Gigantism.</title>
        <authorList>
            <person name="Backstrom D."/>
            <person name="Yutin N."/>
            <person name="Jorgensen S.L."/>
            <person name="Dharamshi J."/>
            <person name="Homa F."/>
            <person name="Zaremba-Niedwiedzka K."/>
            <person name="Spang A."/>
            <person name="Wolf Y.I."/>
            <person name="Koonin E.V."/>
            <person name="Ettema T.J."/>
        </authorList>
    </citation>
    <scope>NUCLEOTIDE SEQUENCE</scope>
</reference>
<evidence type="ECO:0000313" key="1">
    <source>
        <dbReference type="EMBL" id="QBK91829.1"/>
    </source>
</evidence>
<dbReference type="EMBL" id="MK500565">
    <property type="protein sequence ID" value="QBK91829.1"/>
    <property type="molecule type" value="Genomic_DNA"/>
</dbReference>